<feature type="transmembrane region" description="Helical" evidence="7">
    <location>
        <begin position="340"/>
        <end position="362"/>
    </location>
</feature>
<evidence type="ECO:0000256" key="2">
    <source>
        <dbReference type="ARBA" id="ARBA00008974"/>
    </source>
</evidence>
<accession>A0A8H7WHW4</accession>
<reference evidence="8" key="1">
    <citation type="submission" date="2021-02" db="EMBL/GenBank/DDBJ databases">
        <title>Genome sequence Cadophora malorum strain M34.</title>
        <authorList>
            <person name="Stefanovic E."/>
            <person name="Vu D."/>
            <person name="Scully C."/>
            <person name="Dijksterhuis J."/>
            <person name="Roader J."/>
            <person name="Houbraken J."/>
        </authorList>
    </citation>
    <scope>NUCLEOTIDE SEQUENCE</scope>
    <source>
        <strain evidence="8">M34</strain>
    </source>
</reference>
<dbReference type="AlphaFoldDB" id="A0A8H7WHW4"/>
<keyword evidence="4 7" id="KW-1133">Transmembrane helix</keyword>
<dbReference type="InterPro" id="IPR001248">
    <property type="entry name" value="Pur-cyt_permease"/>
</dbReference>
<dbReference type="EMBL" id="JAFJYH010000014">
    <property type="protein sequence ID" value="KAG4425082.1"/>
    <property type="molecule type" value="Genomic_DNA"/>
</dbReference>
<evidence type="ECO:0000256" key="1">
    <source>
        <dbReference type="ARBA" id="ARBA00004141"/>
    </source>
</evidence>
<comment type="caution">
    <text evidence="8">The sequence shown here is derived from an EMBL/GenBank/DDBJ whole genome shotgun (WGS) entry which is preliminary data.</text>
</comment>
<feature type="transmembrane region" description="Helical" evidence="7">
    <location>
        <begin position="461"/>
        <end position="480"/>
    </location>
</feature>
<evidence type="ECO:0008006" key="10">
    <source>
        <dbReference type="Google" id="ProtNLM"/>
    </source>
</evidence>
<feature type="transmembrane region" description="Helical" evidence="7">
    <location>
        <begin position="407"/>
        <end position="428"/>
    </location>
</feature>
<name>A0A8H7WHW4_9HELO</name>
<keyword evidence="3 7" id="KW-0812">Transmembrane</keyword>
<dbReference type="CDD" id="cd11482">
    <property type="entry name" value="SLC-NCS1sbd_NRT1-like"/>
    <property type="match status" value="1"/>
</dbReference>
<comment type="similarity">
    <text evidence="2">Belongs to the purine-cytosine permease (2.A.39) family.</text>
</comment>
<feature type="compositionally biased region" description="Basic and acidic residues" evidence="6">
    <location>
        <begin position="557"/>
        <end position="571"/>
    </location>
</feature>
<evidence type="ECO:0000313" key="8">
    <source>
        <dbReference type="EMBL" id="KAG4425082.1"/>
    </source>
</evidence>
<feature type="transmembrane region" description="Helical" evidence="7">
    <location>
        <begin position="95"/>
        <end position="119"/>
    </location>
</feature>
<protein>
    <recommendedName>
        <fullName evidence="10">Uracil permease</fullName>
    </recommendedName>
</protein>
<feature type="transmembrane region" description="Helical" evidence="7">
    <location>
        <begin position="216"/>
        <end position="239"/>
    </location>
</feature>
<evidence type="ECO:0000313" key="9">
    <source>
        <dbReference type="Proteomes" id="UP000664132"/>
    </source>
</evidence>
<gene>
    <name evidence="8" type="ORF">IFR04_001852</name>
</gene>
<dbReference type="GO" id="GO:0005886">
    <property type="term" value="C:plasma membrane"/>
    <property type="evidence" value="ECO:0007669"/>
    <property type="project" value="TreeGrafter"/>
</dbReference>
<keyword evidence="5 7" id="KW-0472">Membrane</keyword>
<evidence type="ECO:0000256" key="6">
    <source>
        <dbReference type="SAM" id="MobiDB-lite"/>
    </source>
</evidence>
<feature type="transmembrane region" description="Helical" evidence="7">
    <location>
        <begin position="300"/>
        <end position="320"/>
    </location>
</feature>
<dbReference type="GO" id="GO:0015205">
    <property type="term" value="F:nucleobase transmembrane transporter activity"/>
    <property type="evidence" value="ECO:0007669"/>
    <property type="project" value="TreeGrafter"/>
</dbReference>
<dbReference type="InterPro" id="IPR045225">
    <property type="entry name" value="Uracil/uridine/allantoin_perm"/>
</dbReference>
<keyword evidence="9" id="KW-1185">Reference proteome</keyword>
<dbReference type="OrthoDB" id="2018619at2759"/>
<evidence type="ECO:0000256" key="3">
    <source>
        <dbReference type="ARBA" id="ARBA00022692"/>
    </source>
</evidence>
<evidence type="ECO:0000256" key="7">
    <source>
        <dbReference type="SAM" id="Phobius"/>
    </source>
</evidence>
<dbReference type="PANTHER" id="PTHR30618">
    <property type="entry name" value="NCS1 FAMILY PURINE/PYRIMIDINE TRANSPORTER"/>
    <property type="match status" value="1"/>
</dbReference>
<feature type="transmembrane region" description="Helical" evidence="7">
    <location>
        <begin position="131"/>
        <end position="153"/>
    </location>
</feature>
<proteinExistence type="inferred from homology"/>
<dbReference type="PANTHER" id="PTHR30618:SF0">
    <property type="entry name" value="PURINE-URACIL PERMEASE NCS1"/>
    <property type="match status" value="1"/>
</dbReference>
<organism evidence="8 9">
    <name type="scientific">Cadophora malorum</name>
    <dbReference type="NCBI Taxonomy" id="108018"/>
    <lineage>
        <taxon>Eukaryota</taxon>
        <taxon>Fungi</taxon>
        <taxon>Dikarya</taxon>
        <taxon>Ascomycota</taxon>
        <taxon>Pezizomycotina</taxon>
        <taxon>Leotiomycetes</taxon>
        <taxon>Helotiales</taxon>
        <taxon>Ploettnerulaceae</taxon>
        <taxon>Cadophora</taxon>
    </lineage>
</organism>
<comment type="subcellular location">
    <subcellularLocation>
        <location evidence="1">Membrane</location>
        <topology evidence="1">Multi-pass membrane protein</topology>
    </subcellularLocation>
</comment>
<evidence type="ECO:0000256" key="5">
    <source>
        <dbReference type="ARBA" id="ARBA00023136"/>
    </source>
</evidence>
<sequence length="571" mass="62089">MVFHTMSLPAIKLPERDAIKARFISIKSWECPKQESSIAPPGVWSNADQDPVLDANRTWSHWAFTGYWMSDLVTVATWQVGSSILIVGLSSKDAILIMLVAGICNAVATVLNGAIGADLRIPFPIAVRASYGYWFSYFCVVSRAILAAFWLGVQSVGGGSAVTSAITCIWPSYANLPNHLPASAHITTQAMCSYFLFHLIQFPFLLIPTYKLQKLFLVKSVLVPPMATGILIWICVKAHGSNAILSQPATVSGSARAWAWLSAMTSITGGFSTLTVNIPDFSRFSKSRKSQWSQLPVIPILKVVTALFGIVATGAARVVYPGEDIWSPFGLIAKWEGSGGRFLGFVCACLWILAQVCCNISANSVSFANDVTTLCPRWINIKRGTILCSIIGGWALVPWLMVSSASVFLSFMSGYAVFLGPMAGIMTADYWIVRKGKYDIVGLYDPNGRYYFWKGINWRAFLANAIPVTPLLVGLAYSISPTTVHINVGLKHLYAISWLFGYPTSIVLYTFFSYVSPPTASMVSETTGLPETIEAFETDSVDVENVGGGSSAASMVKRGEKGMTVDENRLS</sequence>
<feature type="transmembrane region" description="Helical" evidence="7">
    <location>
        <begin position="186"/>
        <end position="207"/>
    </location>
</feature>
<dbReference type="Gene3D" id="1.10.4160.10">
    <property type="entry name" value="Hydantoin permease"/>
    <property type="match status" value="1"/>
</dbReference>
<dbReference type="Pfam" id="PF02133">
    <property type="entry name" value="Transp_cyt_pur"/>
    <property type="match status" value="1"/>
</dbReference>
<dbReference type="Proteomes" id="UP000664132">
    <property type="component" value="Unassembled WGS sequence"/>
</dbReference>
<evidence type="ECO:0000256" key="4">
    <source>
        <dbReference type="ARBA" id="ARBA00022989"/>
    </source>
</evidence>
<feature type="region of interest" description="Disordered" evidence="6">
    <location>
        <begin position="547"/>
        <end position="571"/>
    </location>
</feature>
<feature type="transmembrane region" description="Helical" evidence="7">
    <location>
        <begin position="383"/>
        <end position="401"/>
    </location>
</feature>
<feature type="transmembrane region" description="Helical" evidence="7">
    <location>
        <begin position="492"/>
        <end position="512"/>
    </location>
</feature>
<feature type="transmembrane region" description="Helical" evidence="7">
    <location>
        <begin position="259"/>
        <end position="279"/>
    </location>
</feature>